<proteinExistence type="predicted"/>
<evidence type="ECO:0000256" key="1">
    <source>
        <dbReference type="SAM" id="MobiDB-lite"/>
    </source>
</evidence>
<keyword evidence="4" id="KW-1185">Reference proteome</keyword>
<dbReference type="Gene3D" id="2.30.110.10">
    <property type="entry name" value="Electron Transport, Fmn-binding Protein, Chain A"/>
    <property type="match status" value="1"/>
</dbReference>
<dbReference type="SUPFAM" id="SSF50475">
    <property type="entry name" value="FMN-binding split barrel"/>
    <property type="match status" value="1"/>
</dbReference>
<evidence type="ECO:0000313" key="4">
    <source>
        <dbReference type="Proteomes" id="UP001490330"/>
    </source>
</evidence>
<dbReference type="RefSeq" id="WP_350724237.1">
    <property type="nucleotide sequence ID" value="NZ_JBEPCO010000052.1"/>
</dbReference>
<dbReference type="SUPFAM" id="SSF47413">
    <property type="entry name" value="lambda repressor-like DNA-binding domains"/>
    <property type="match status" value="1"/>
</dbReference>
<dbReference type="CDD" id="cd00093">
    <property type="entry name" value="HTH_XRE"/>
    <property type="match status" value="1"/>
</dbReference>
<feature type="region of interest" description="Disordered" evidence="1">
    <location>
        <begin position="1"/>
        <end position="21"/>
    </location>
</feature>
<organism evidence="3 4">
    <name type="scientific">Streptomyces flaveolus</name>
    <dbReference type="NCBI Taxonomy" id="67297"/>
    <lineage>
        <taxon>Bacteria</taxon>
        <taxon>Bacillati</taxon>
        <taxon>Actinomycetota</taxon>
        <taxon>Actinomycetes</taxon>
        <taxon>Kitasatosporales</taxon>
        <taxon>Streptomycetaceae</taxon>
        <taxon>Streptomyces</taxon>
    </lineage>
</organism>
<evidence type="ECO:0000259" key="2">
    <source>
        <dbReference type="PROSITE" id="PS50943"/>
    </source>
</evidence>
<name>A0ABV1VD31_9ACTN</name>
<dbReference type="EMBL" id="JBEPCV010000005">
    <property type="protein sequence ID" value="MER6903920.1"/>
    <property type="molecule type" value="Genomic_DNA"/>
</dbReference>
<dbReference type="Proteomes" id="UP001490330">
    <property type="component" value="Unassembled WGS sequence"/>
</dbReference>
<sequence>MHEDRDRPEPAADASSAKESVATRIALRREQLGMSQEEVARRAGMSMTYLRQVEELGTGFDPGALMRLAAVLDMSYEELTTGRRDVPPGRGGPAAHPVLARLSEQECWQRLGTHGIGRLSYTAGAAGEAPVVLPVNFLVDGRTVVYRTDPAGAAAVHVGAQVAFETDHIDEATGLGWSVLVMGTIEHPADPDALEALALRYGSAPWAGGRRDLWIRVVPHKLSGRVIQPLQEGQRPQ</sequence>
<dbReference type="PROSITE" id="PS50943">
    <property type="entry name" value="HTH_CROC1"/>
    <property type="match status" value="1"/>
</dbReference>
<feature type="domain" description="HTH cro/C1-type" evidence="2">
    <location>
        <begin position="25"/>
        <end position="79"/>
    </location>
</feature>
<reference evidence="3 4" key="1">
    <citation type="submission" date="2024-06" db="EMBL/GenBank/DDBJ databases">
        <title>The Natural Products Discovery Center: Release of the First 8490 Sequenced Strains for Exploring Actinobacteria Biosynthetic Diversity.</title>
        <authorList>
            <person name="Kalkreuter E."/>
            <person name="Kautsar S.A."/>
            <person name="Yang D."/>
            <person name="Bader C.D."/>
            <person name="Teijaro C.N."/>
            <person name="Fluegel L."/>
            <person name="Davis C.M."/>
            <person name="Simpson J.R."/>
            <person name="Lauterbach L."/>
            <person name="Steele A.D."/>
            <person name="Gui C."/>
            <person name="Meng S."/>
            <person name="Li G."/>
            <person name="Viehrig K."/>
            <person name="Ye F."/>
            <person name="Su P."/>
            <person name="Kiefer A.F."/>
            <person name="Nichols A."/>
            <person name="Cepeda A.J."/>
            <person name="Yan W."/>
            <person name="Fan B."/>
            <person name="Jiang Y."/>
            <person name="Adhikari A."/>
            <person name="Zheng C.-J."/>
            <person name="Schuster L."/>
            <person name="Cowan T.M."/>
            <person name="Smanski M.J."/>
            <person name="Chevrette M.G."/>
            <person name="De Carvalho L.P.S."/>
            <person name="Shen B."/>
        </authorList>
    </citation>
    <scope>NUCLEOTIDE SEQUENCE [LARGE SCALE GENOMIC DNA]</scope>
    <source>
        <strain evidence="3 4">NPDC000632</strain>
    </source>
</reference>
<dbReference type="InterPro" id="IPR024747">
    <property type="entry name" value="Pyridox_Oxase-rel"/>
</dbReference>
<dbReference type="InterPro" id="IPR012349">
    <property type="entry name" value="Split_barrel_FMN-bd"/>
</dbReference>
<dbReference type="SMART" id="SM00530">
    <property type="entry name" value="HTH_XRE"/>
    <property type="match status" value="1"/>
</dbReference>
<evidence type="ECO:0000313" key="3">
    <source>
        <dbReference type="EMBL" id="MER6903920.1"/>
    </source>
</evidence>
<dbReference type="Pfam" id="PF01381">
    <property type="entry name" value="HTH_3"/>
    <property type="match status" value="1"/>
</dbReference>
<accession>A0ABV1VD31</accession>
<gene>
    <name evidence="3" type="ORF">ABT322_09050</name>
</gene>
<comment type="caution">
    <text evidence="3">The sequence shown here is derived from an EMBL/GenBank/DDBJ whole genome shotgun (WGS) entry which is preliminary data.</text>
</comment>
<dbReference type="InterPro" id="IPR010982">
    <property type="entry name" value="Lambda_DNA-bd_dom_sf"/>
</dbReference>
<feature type="compositionally biased region" description="Basic and acidic residues" evidence="1">
    <location>
        <begin position="1"/>
        <end position="10"/>
    </location>
</feature>
<protein>
    <submittedName>
        <fullName evidence="3">Pyridoxamine 5'-phosphate oxidase family protein</fullName>
    </submittedName>
</protein>
<dbReference type="Pfam" id="PF12900">
    <property type="entry name" value="Pyridox_ox_2"/>
    <property type="match status" value="1"/>
</dbReference>
<dbReference type="InterPro" id="IPR001387">
    <property type="entry name" value="Cro/C1-type_HTH"/>
</dbReference>
<dbReference type="Gene3D" id="1.10.260.40">
    <property type="entry name" value="lambda repressor-like DNA-binding domains"/>
    <property type="match status" value="1"/>
</dbReference>